<dbReference type="RefSeq" id="WP_229905569.1">
    <property type="nucleotide sequence ID" value="NZ_BNAR01000022.1"/>
</dbReference>
<accession>A0ABQ3MW80</accession>
<comment type="caution">
    <text evidence="1">The sequence shown here is derived from an EMBL/GenBank/DDBJ whole genome shotgun (WGS) entry which is preliminary data.</text>
</comment>
<organism evidence="1 2">
    <name type="scientific">Lentzea cavernae</name>
    <dbReference type="NCBI Taxonomy" id="2020703"/>
    <lineage>
        <taxon>Bacteria</taxon>
        <taxon>Bacillati</taxon>
        <taxon>Actinomycetota</taxon>
        <taxon>Actinomycetes</taxon>
        <taxon>Pseudonocardiales</taxon>
        <taxon>Pseudonocardiaceae</taxon>
        <taxon>Lentzea</taxon>
    </lineage>
</organism>
<dbReference type="EMBL" id="BNAR01000022">
    <property type="protein sequence ID" value="GHH60096.1"/>
    <property type="molecule type" value="Genomic_DNA"/>
</dbReference>
<sequence length="82" mass="8934">MLGTVPSTVLTERLDHLVEQGVLERRPYDHRPRSATSGWRGRRGHACGEITDVELRCDHCGEPMRAGDVDLLPDPGVAGSAT</sequence>
<gene>
    <name evidence="1" type="ORF">GCM10017774_84060</name>
</gene>
<evidence type="ECO:0000313" key="1">
    <source>
        <dbReference type="EMBL" id="GHH60096.1"/>
    </source>
</evidence>
<keyword evidence="2" id="KW-1185">Reference proteome</keyword>
<evidence type="ECO:0000313" key="2">
    <source>
        <dbReference type="Proteomes" id="UP000605568"/>
    </source>
</evidence>
<proteinExistence type="predicted"/>
<protein>
    <submittedName>
        <fullName evidence="1">Uncharacterized protein</fullName>
    </submittedName>
</protein>
<reference evidence="2" key="1">
    <citation type="journal article" date="2019" name="Int. J. Syst. Evol. Microbiol.">
        <title>The Global Catalogue of Microorganisms (GCM) 10K type strain sequencing project: providing services to taxonomists for standard genome sequencing and annotation.</title>
        <authorList>
            <consortium name="The Broad Institute Genomics Platform"/>
            <consortium name="The Broad Institute Genome Sequencing Center for Infectious Disease"/>
            <person name="Wu L."/>
            <person name="Ma J."/>
        </authorList>
    </citation>
    <scope>NUCLEOTIDE SEQUENCE [LARGE SCALE GENOMIC DNA]</scope>
    <source>
        <strain evidence="2">CGMCC 4.7367</strain>
    </source>
</reference>
<dbReference type="Proteomes" id="UP000605568">
    <property type="component" value="Unassembled WGS sequence"/>
</dbReference>
<dbReference type="Gene3D" id="1.10.10.10">
    <property type="entry name" value="Winged helix-like DNA-binding domain superfamily/Winged helix DNA-binding domain"/>
    <property type="match status" value="1"/>
</dbReference>
<name>A0ABQ3MW80_9PSEU</name>
<dbReference type="InterPro" id="IPR036388">
    <property type="entry name" value="WH-like_DNA-bd_sf"/>
</dbReference>
<dbReference type="SUPFAM" id="SSF46785">
    <property type="entry name" value="Winged helix' DNA-binding domain"/>
    <property type="match status" value="1"/>
</dbReference>
<dbReference type="InterPro" id="IPR036390">
    <property type="entry name" value="WH_DNA-bd_sf"/>
</dbReference>